<name>K8PUF6_9BRAD</name>
<evidence type="ECO:0000313" key="4">
    <source>
        <dbReference type="Proteomes" id="UP000001096"/>
    </source>
</evidence>
<dbReference type="EMBL" id="AGWX01000001">
    <property type="protein sequence ID" value="EKS42003.1"/>
    <property type="molecule type" value="Genomic_DNA"/>
</dbReference>
<reference evidence="3 4" key="1">
    <citation type="submission" date="2012-04" db="EMBL/GenBank/DDBJ databases">
        <title>The Genome Sequence of Afipia broomeae ATCC 49717.</title>
        <authorList>
            <consortium name="The Broad Institute Genome Sequencing Platform"/>
            <person name="Earl A."/>
            <person name="Ward D."/>
            <person name="Feldgarden M."/>
            <person name="Gevers D."/>
            <person name="Huys G."/>
            <person name="Walker B."/>
            <person name="Young S.K."/>
            <person name="Zeng Q."/>
            <person name="Gargeya S."/>
            <person name="Fitzgerald M."/>
            <person name="Haas B."/>
            <person name="Abouelleil A."/>
            <person name="Alvarado L."/>
            <person name="Arachchi H.M."/>
            <person name="Berlin A."/>
            <person name="Chapman S.B."/>
            <person name="Goldberg J."/>
            <person name="Griggs A."/>
            <person name="Gujja S."/>
            <person name="Hansen M."/>
            <person name="Howarth C."/>
            <person name="Imamovic A."/>
            <person name="Larimer J."/>
            <person name="McCowen C."/>
            <person name="Montmayeur A."/>
            <person name="Murphy C."/>
            <person name="Neiman D."/>
            <person name="Pearson M."/>
            <person name="Priest M."/>
            <person name="Roberts A."/>
            <person name="Saif S."/>
            <person name="Shea T."/>
            <person name="Sisk P."/>
            <person name="Sykes S."/>
            <person name="Wortman J."/>
            <person name="Nusbaum C."/>
            <person name="Birren B."/>
        </authorList>
    </citation>
    <scope>NUCLEOTIDE SEQUENCE [LARGE SCALE GENOMIC DNA]</scope>
    <source>
        <strain evidence="3 4">ATCC 49717</strain>
    </source>
</reference>
<organism evidence="3 4">
    <name type="scientific">Afipia broomeae ATCC 49717</name>
    <dbReference type="NCBI Taxonomy" id="883078"/>
    <lineage>
        <taxon>Bacteria</taxon>
        <taxon>Pseudomonadati</taxon>
        <taxon>Pseudomonadota</taxon>
        <taxon>Alphaproteobacteria</taxon>
        <taxon>Hyphomicrobiales</taxon>
        <taxon>Nitrobacteraceae</taxon>
        <taxon>Afipia</taxon>
    </lineage>
</organism>
<feature type="compositionally biased region" description="Basic and acidic residues" evidence="1">
    <location>
        <begin position="110"/>
        <end position="142"/>
    </location>
</feature>
<dbReference type="PATRIC" id="fig|883078.3.peg.1129"/>
<keyword evidence="4" id="KW-1185">Reference proteome</keyword>
<keyword evidence="2" id="KW-1133">Transmembrane helix</keyword>
<keyword evidence="2" id="KW-0812">Transmembrane</keyword>
<feature type="region of interest" description="Disordered" evidence="1">
    <location>
        <begin position="76"/>
        <end position="285"/>
    </location>
</feature>
<proteinExistence type="predicted"/>
<sequence>MIALLIGGTVILCIGLLTVVFGIPIKEFSFGNTMILAGAVVSCTGLVLIGLYFVGREFRNLARRLETGLPAPAVLPREPAAEIEPSVPPIRPARTLPEPPLTPRPMPPRPAREDTLFTRDQPRDGAQDRDDFGDDSRDDHGRAPLGAHEPAPWPEHPVTRARNPAPATESFEPPAETPARQRRNIMFSSHRRDKARELPPRDLSPQDDSADRPAEDFERHEPEPEARGAFDSAWPSSRLESDKGRQDSPLPRNERSAPPPASDHDAPEPVRERFQPPRRADASSVTIVKSGVVDSMAYSLYSDGSIEAQMPEGMVRFASIDELRAHLDQRG</sequence>
<feature type="compositionally biased region" description="Pro residues" evidence="1">
    <location>
        <begin position="86"/>
        <end position="109"/>
    </location>
</feature>
<dbReference type="RefSeq" id="WP_006019816.1">
    <property type="nucleotide sequence ID" value="NZ_KB375282.1"/>
</dbReference>
<evidence type="ECO:0008006" key="5">
    <source>
        <dbReference type="Google" id="ProtNLM"/>
    </source>
</evidence>
<feature type="transmembrane region" description="Helical" evidence="2">
    <location>
        <begin position="32"/>
        <end position="54"/>
    </location>
</feature>
<evidence type="ECO:0000256" key="1">
    <source>
        <dbReference type="SAM" id="MobiDB-lite"/>
    </source>
</evidence>
<dbReference type="Proteomes" id="UP000001096">
    <property type="component" value="Unassembled WGS sequence"/>
</dbReference>
<gene>
    <name evidence="3" type="ORF">HMPREF9695_01095</name>
</gene>
<feature type="compositionally biased region" description="Basic and acidic residues" evidence="1">
    <location>
        <begin position="262"/>
        <end position="281"/>
    </location>
</feature>
<dbReference type="eggNOG" id="ENOG503322S">
    <property type="taxonomic scope" value="Bacteria"/>
</dbReference>
<feature type="compositionally biased region" description="Basic and acidic residues" evidence="1">
    <location>
        <begin position="209"/>
        <end position="228"/>
    </location>
</feature>
<keyword evidence="2" id="KW-0472">Membrane</keyword>
<dbReference type="HOGENOM" id="CLU_952750_0_0_5"/>
<dbReference type="AlphaFoldDB" id="K8PUF6"/>
<accession>K8PUF6</accession>
<evidence type="ECO:0000313" key="3">
    <source>
        <dbReference type="EMBL" id="EKS42003.1"/>
    </source>
</evidence>
<evidence type="ECO:0000256" key="2">
    <source>
        <dbReference type="SAM" id="Phobius"/>
    </source>
</evidence>
<protein>
    <recommendedName>
        <fullName evidence="5">DUF308 domain-containing protein</fullName>
    </recommendedName>
</protein>
<comment type="caution">
    <text evidence="3">The sequence shown here is derived from an EMBL/GenBank/DDBJ whole genome shotgun (WGS) entry which is preliminary data.</text>
</comment>